<protein>
    <recommendedName>
        <fullName evidence="4">Heme exporter protein D</fullName>
    </recommendedName>
</protein>
<keyword evidence="1" id="KW-0472">Membrane</keyword>
<proteinExistence type="predicted"/>
<comment type="caution">
    <text evidence="2">The sequence shown here is derived from an EMBL/GenBank/DDBJ whole genome shotgun (WGS) entry which is preliminary data.</text>
</comment>
<feature type="transmembrane region" description="Helical" evidence="1">
    <location>
        <begin position="21"/>
        <end position="39"/>
    </location>
</feature>
<keyword evidence="1" id="KW-0812">Transmembrane</keyword>
<keyword evidence="3" id="KW-1185">Reference proteome</keyword>
<accession>A0ABS5BNY9</accession>
<evidence type="ECO:0000313" key="3">
    <source>
        <dbReference type="Proteomes" id="UP000676565"/>
    </source>
</evidence>
<organism evidence="2 3">
    <name type="scientific">Gemmata palustris</name>
    <dbReference type="NCBI Taxonomy" id="2822762"/>
    <lineage>
        <taxon>Bacteria</taxon>
        <taxon>Pseudomonadati</taxon>
        <taxon>Planctomycetota</taxon>
        <taxon>Planctomycetia</taxon>
        <taxon>Gemmatales</taxon>
        <taxon>Gemmataceae</taxon>
        <taxon>Gemmata</taxon>
    </lineage>
</organism>
<dbReference type="Proteomes" id="UP000676565">
    <property type="component" value="Unassembled WGS sequence"/>
</dbReference>
<name>A0ABS5BNY9_9BACT</name>
<feature type="transmembrane region" description="Helical" evidence="1">
    <location>
        <begin position="45"/>
        <end position="62"/>
    </location>
</feature>
<gene>
    <name evidence="2" type="ORF">J8F10_08815</name>
</gene>
<dbReference type="RefSeq" id="WP_210653462.1">
    <property type="nucleotide sequence ID" value="NZ_JAGKQQ010000001.1"/>
</dbReference>
<evidence type="ECO:0000256" key="1">
    <source>
        <dbReference type="SAM" id="Phobius"/>
    </source>
</evidence>
<evidence type="ECO:0008006" key="4">
    <source>
        <dbReference type="Google" id="ProtNLM"/>
    </source>
</evidence>
<sequence length="89" mass="10448">MKLNAKRKRAIKRRVMNFETFNGAFVMLPWGAGFIYCGLYDLRLGYSYALLSVGVTLVIWGLRKVTVDRVKQKLKQERMLEEYLRDASR</sequence>
<keyword evidence="1" id="KW-1133">Transmembrane helix</keyword>
<reference evidence="2 3" key="1">
    <citation type="submission" date="2021-04" db="EMBL/GenBank/DDBJ databases">
        <authorList>
            <person name="Ivanova A."/>
        </authorList>
    </citation>
    <scope>NUCLEOTIDE SEQUENCE [LARGE SCALE GENOMIC DNA]</scope>
    <source>
        <strain evidence="2 3">G18</strain>
    </source>
</reference>
<dbReference type="EMBL" id="JAGKQQ010000001">
    <property type="protein sequence ID" value="MBP3955380.1"/>
    <property type="molecule type" value="Genomic_DNA"/>
</dbReference>
<evidence type="ECO:0000313" key="2">
    <source>
        <dbReference type="EMBL" id="MBP3955380.1"/>
    </source>
</evidence>